<keyword evidence="3" id="KW-1185">Reference proteome</keyword>
<dbReference type="Pfam" id="PF05359">
    <property type="entry name" value="DUF748"/>
    <property type="match status" value="1"/>
</dbReference>
<keyword evidence="1" id="KW-1133">Transmembrane helix</keyword>
<gene>
    <name evidence="2" type="ORF">V2H45_06725</name>
</gene>
<organism evidence="2 3">
    <name type="scientific">Tumidithrix elongata BACA0141</name>
    <dbReference type="NCBI Taxonomy" id="2716417"/>
    <lineage>
        <taxon>Bacteria</taxon>
        <taxon>Bacillati</taxon>
        <taxon>Cyanobacteriota</taxon>
        <taxon>Cyanophyceae</taxon>
        <taxon>Pseudanabaenales</taxon>
        <taxon>Pseudanabaenaceae</taxon>
        <taxon>Tumidithrix</taxon>
        <taxon>Tumidithrix elongata</taxon>
    </lineage>
</organism>
<reference evidence="2" key="1">
    <citation type="submission" date="2024-01" db="EMBL/GenBank/DDBJ databases">
        <title>Bank of Algae and Cyanobacteria of the Azores (BACA) strain genomes.</title>
        <authorList>
            <person name="Luz R."/>
            <person name="Cordeiro R."/>
            <person name="Fonseca A."/>
            <person name="Goncalves V."/>
        </authorList>
    </citation>
    <scope>NUCLEOTIDE SEQUENCE</scope>
    <source>
        <strain evidence="2">BACA0141</strain>
    </source>
</reference>
<accession>A0AAW9PVR7</accession>
<evidence type="ECO:0008006" key="4">
    <source>
        <dbReference type="Google" id="ProtNLM"/>
    </source>
</evidence>
<dbReference type="Proteomes" id="UP001333818">
    <property type="component" value="Unassembled WGS sequence"/>
</dbReference>
<keyword evidence="1" id="KW-0472">Membrane</keyword>
<dbReference type="EMBL" id="JAZBJZ010000019">
    <property type="protein sequence ID" value="MEE3716433.1"/>
    <property type="molecule type" value="Genomic_DNA"/>
</dbReference>
<dbReference type="RefSeq" id="WP_330482862.1">
    <property type="nucleotide sequence ID" value="NZ_JAZBJZ010000019.1"/>
</dbReference>
<proteinExistence type="predicted"/>
<comment type="caution">
    <text evidence="2">The sequence shown here is derived from an EMBL/GenBank/DDBJ whole genome shotgun (WGS) entry which is preliminary data.</text>
</comment>
<protein>
    <recommendedName>
        <fullName evidence="4">AsmA domain-containing protein</fullName>
    </recommendedName>
</protein>
<sequence>MRARKIVISIFIVFIVAIAIAFFNLSAIVKNNFEQNVSQALGVNAKIENLNLQLFSGHVDIKGLVVSNPLGFSTPHFFKIGEFEFQVKPNTILNETVEVETFKLKEVSVNIEQQVNKNNILEVLDHIEKQKGKEDKNQKKLRLKLASVDNIALKLTLSQFGVVLSTLNLSLPNIELKNIGTDDVQGVLLSELTRQLVSAIVKEVLIQNKQNIPDSILQMFKSKMMGSTALSPNPLFAPTIAPKI</sequence>
<evidence type="ECO:0000313" key="2">
    <source>
        <dbReference type="EMBL" id="MEE3716433.1"/>
    </source>
</evidence>
<feature type="transmembrane region" description="Helical" evidence="1">
    <location>
        <begin position="7"/>
        <end position="29"/>
    </location>
</feature>
<dbReference type="AlphaFoldDB" id="A0AAW9PVR7"/>
<dbReference type="InterPro" id="IPR008023">
    <property type="entry name" value="DUF748"/>
</dbReference>
<evidence type="ECO:0000313" key="3">
    <source>
        <dbReference type="Proteomes" id="UP001333818"/>
    </source>
</evidence>
<evidence type="ECO:0000256" key="1">
    <source>
        <dbReference type="SAM" id="Phobius"/>
    </source>
</evidence>
<keyword evidence="1" id="KW-0812">Transmembrane</keyword>
<name>A0AAW9PVR7_9CYAN</name>